<keyword evidence="1" id="KW-0132">Cell division</keyword>
<proteinExistence type="predicted"/>
<evidence type="ECO:0000256" key="2">
    <source>
        <dbReference type="ARBA" id="ARBA00022776"/>
    </source>
</evidence>
<dbReference type="Proteomes" id="UP000095287">
    <property type="component" value="Unplaced"/>
</dbReference>
<dbReference type="GO" id="GO:0031145">
    <property type="term" value="P:anaphase-promoting complex-dependent catabolic process"/>
    <property type="evidence" value="ECO:0007669"/>
    <property type="project" value="TreeGrafter"/>
</dbReference>
<dbReference type="GO" id="GO:0005680">
    <property type="term" value="C:anaphase-promoting complex"/>
    <property type="evidence" value="ECO:0007669"/>
    <property type="project" value="InterPro"/>
</dbReference>
<reference evidence="5" key="1">
    <citation type="submission" date="2016-11" db="UniProtKB">
        <authorList>
            <consortium name="WormBaseParasite"/>
        </authorList>
    </citation>
    <scope>IDENTIFICATION</scope>
</reference>
<dbReference type="GO" id="GO:0060090">
    <property type="term" value="F:molecular adaptor activity"/>
    <property type="evidence" value="ECO:0007669"/>
    <property type="project" value="TreeGrafter"/>
</dbReference>
<keyword evidence="2" id="KW-0498">Mitosis</keyword>
<evidence type="ECO:0000256" key="3">
    <source>
        <dbReference type="ARBA" id="ARBA00023306"/>
    </source>
</evidence>
<dbReference type="PANTHER" id="PTHR12827">
    <property type="entry name" value="MEIOTIC CHECKPOINT REGULATOR TSG24 FAMILY MEMBER"/>
    <property type="match status" value="1"/>
</dbReference>
<keyword evidence="4" id="KW-1185">Reference proteome</keyword>
<dbReference type="PANTHER" id="PTHR12827:SF3">
    <property type="entry name" value="ANAPHASE-PROMOTING COMPLEX SUBUNIT 1"/>
    <property type="match status" value="1"/>
</dbReference>
<organism evidence="4 5">
    <name type="scientific">Steinernema glaseri</name>
    <dbReference type="NCBI Taxonomy" id="37863"/>
    <lineage>
        <taxon>Eukaryota</taxon>
        <taxon>Metazoa</taxon>
        <taxon>Ecdysozoa</taxon>
        <taxon>Nematoda</taxon>
        <taxon>Chromadorea</taxon>
        <taxon>Rhabditida</taxon>
        <taxon>Tylenchina</taxon>
        <taxon>Panagrolaimomorpha</taxon>
        <taxon>Strongyloidoidea</taxon>
        <taxon>Steinernematidae</taxon>
        <taxon>Steinernema</taxon>
    </lineage>
</organism>
<dbReference type="WBParaSite" id="L893_g26589.t2">
    <property type="protein sequence ID" value="L893_g26589.t2"/>
    <property type="gene ID" value="L893_g26589"/>
</dbReference>
<keyword evidence="3" id="KW-0131">Cell cycle</keyword>
<evidence type="ECO:0000313" key="4">
    <source>
        <dbReference type="Proteomes" id="UP000095287"/>
    </source>
</evidence>
<evidence type="ECO:0000256" key="1">
    <source>
        <dbReference type="ARBA" id="ARBA00022618"/>
    </source>
</evidence>
<dbReference type="InterPro" id="IPR024990">
    <property type="entry name" value="Apc1"/>
</dbReference>
<dbReference type="GO" id="GO:0070979">
    <property type="term" value="P:protein K11-linked ubiquitination"/>
    <property type="evidence" value="ECO:0007669"/>
    <property type="project" value="TreeGrafter"/>
</dbReference>
<protein>
    <submittedName>
        <fullName evidence="5">Anaphase-promoting complex subunit 1</fullName>
    </submittedName>
</protein>
<dbReference type="GO" id="GO:0007091">
    <property type="term" value="P:metaphase/anaphase transition of mitotic cell cycle"/>
    <property type="evidence" value="ECO:0007669"/>
    <property type="project" value="TreeGrafter"/>
</dbReference>
<name>A0A1I7ZIB8_9BILA</name>
<accession>A0A1I7ZIB8</accession>
<dbReference type="GO" id="GO:0051301">
    <property type="term" value="P:cell division"/>
    <property type="evidence" value="ECO:0007669"/>
    <property type="project" value="UniProtKB-KW"/>
</dbReference>
<evidence type="ECO:0000313" key="5">
    <source>
        <dbReference type="WBParaSite" id="L893_g26589.t2"/>
    </source>
</evidence>
<dbReference type="AlphaFoldDB" id="A0A1I7ZIB8"/>
<sequence length="409" mass="45316">MPMIYPKWVEPVILGATIKKGIDADVKDPSRLKRIRRVCKGEPCGDLVRSYKTDFYIIDAFWHTFDIDGKPEEYLCLCGANAIEFHSVIGNKNHPFPLVITINAAFSTKQGILLQRAPQENEISYRLVHKSCFQAFWHTFDIDGKPEEYLCLCGANAIEFHSVIGNKNHPFPLVITINAAFSTKQGILLQRAPQENERGINVHVYALTNPLNELTPVVVTGRSGFDPHLAFSGLGTEIVGVSEAGGYVLVHDYEAGQEQLFMVRPCSKHERSMPKKFNPEDTCSGFDLASVMESSMCCPSPGVSSIYSQNSASRPTVANGSFHKTSFIGFDPHLAFSGLGTEIVGVSEAGGYVLVHDYEAGQEQLFMATLLWHLVLPSKLELSEAVVEEGRSETMTETWSTPLEQQRLL</sequence>